<organism evidence="8 9">
    <name type="scientific">Flavobacterium algoritolerans</name>
    <dbReference type="NCBI Taxonomy" id="3041254"/>
    <lineage>
        <taxon>Bacteria</taxon>
        <taxon>Pseudomonadati</taxon>
        <taxon>Bacteroidota</taxon>
        <taxon>Flavobacteriia</taxon>
        <taxon>Flavobacteriales</taxon>
        <taxon>Flavobacteriaceae</taxon>
        <taxon>Flavobacterium</taxon>
    </lineage>
</organism>
<reference evidence="8 9" key="1">
    <citation type="submission" date="2023-04" db="EMBL/GenBank/DDBJ databases">
        <title>Two novel species of Flavobacterium.</title>
        <authorList>
            <person name="Liu Q."/>
            <person name="Xin Y.-H."/>
        </authorList>
    </citation>
    <scope>NUCLEOTIDE SEQUENCE [LARGE SCALE GENOMIC DNA]</scope>
    <source>
        <strain evidence="8 9">LB1P51</strain>
    </source>
</reference>
<evidence type="ECO:0000256" key="3">
    <source>
        <dbReference type="ARBA" id="ARBA00022603"/>
    </source>
</evidence>
<gene>
    <name evidence="8" type="ORF">QLS65_03245</name>
</gene>
<keyword evidence="5" id="KW-0949">S-adenosyl-L-methionine</keyword>
<dbReference type="EMBL" id="JASCRZ010000001">
    <property type="protein sequence ID" value="MDI5893893.1"/>
    <property type="molecule type" value="Genomic_DNA"/>
</dbReference>
<dbReference type="InterPro" id="IPR002052">
    <property type="entry name" value="DNA_methylase_N6_adenine_CS"/>
</dbReference>
<dbReference type="GO" id="GO:0032259">
    <property type="term" value="P:methylation"/>
    <property type="evidence" value="ECO:0007669"/>
    <property type="project" value="UniProtKB-KW"/>
</dbReference>
<comment type="catalytic activity">
    <reaction evidence="6">
        <text>a 2'-deoxyadenosine in DNA + S-adenosyl-L-methionine = an N(6)-methyl-2'-deoxyadenosine in DNA + S-adenosyl-L-homocysteine + H(+)</text>
        <dbReference type="Rhea" id="RHEA:15197"/>
        <dbReference type="Rhea" id="RHEA-COMP:12418"/>
        <dbReference type="Rhea" id="RHEA-COMP:12419"/>
        <dbReference type="ChEBI" id="CHEBI:15378"/>
        <dbReference type="ChEBI" id="CHEBI:57856"/>
        <dbReference type="ChEBI" id="CHEBI:59789"/>
        <dbReference type="ChEBI" id="CHEBI:90615"/>
        <dbReference type="ChEBI" id="CHEBI:90616"/>
        <dbReference type="EC" id="2.1.1.72"/>
    </reaction>
</comment>
<evidence type="ECO:0000313" key="9">
    <source>
        <dbReference type="Proteomes" id="UP001243403"/>
    </source>
</evidence>
<evidence type="ECO:0000259" key="7">
    <source>
        <dbReference type="Pfam" id="PF01555"/>
    </source>
</evidence>
<evidence type="ECO:0000313" key="8">
    <source>
        <dbReference type="EMBL" id="MDI5893893.1"/>
    </source>
</evidence>
<dbReference type="PROSITE" id="PS00092">
    <property type="entry name" value="N6_MTASE"/>
    <property type="match status" value="1"/>
</dbReference>
<feature type="domain" description="DNA methylase N-4/N-6" evidence="7">
    <location>
        <begin position="66"/>
        <end position="407"/>
    </location>
</feature>
<dbReference type="PIRSF" id="PIRSF015855">
    <property type="entry name" value="TypeIII_Mtase_mKpnI"/>
    <property type="match status" value="1"/>
</dbReference>
<keyword evidence="9" id="KW-1185">Reference proteome</keyword>
<dbReference type="Pfam" id="PF01555">
    <property type="entry name" value="N6_N4_Mtase"/>
    <property type="match status" value="1"/>
</dbReference>
<comment type="similarity">
    <text evidence="1">Belongs to the N(4)/N(6)-methyltransferase family.</text>
</comment>
<dbReference type="InterPro" id="IPR002295">
    <property type="entry name" value="N4/N6-MTase_EcoPI_Mod-like"/>
</dbReference>
<dbReference type="GO" id="GO:0008168">
    <property type="term" value="F:methyltransferase activity"/>
    <property type="evidence" value="ECO:0007669"/>
    <property type="project" value="UniProtKB-KW"/>
</dbReference>
<sequence length="550" mass="63602">MPTLNWIGKEKVINHHQDVPYKILEPQYGFADGVQQSEPNNSGNKIIHGDNLEALKSLLPEFEGKVNCIYIDPPYNTGNESWVYNDNVNHPKIKKWLGEVVGKDGEDLTRHDKWLCMMYPRLKLLHKLLAKEGVIFISIDDNEHAHLKLLMDEIFGQKNFLGDFVISSSPSGIDYGPIGKTHEYALFYSKNYNSTVTFQLKEEDKKFKYKDDKGEFNLYPLYNGNVAFNPETRPNLYYPFYLNPNNKIENDFYEIGLEKKNDWIEVYPVVSQKEGIPRVWRWGKPKAASELNKEIIGYVTGSGEYRIVQKTRLDSKVMRSMQIDTEVSSRKGTAEVQHIFGDKKFSFPKPVDLLKRFISIGSDENSIILDSFAGSGTTAHAVLNLNKQDGGNRKFILIEMEDYANTITAERVKRVINGYGEDKKTVEGTGGSFDYYQLGEPLFLEEDILNEAVGIENILKYIWYSETRTTFIPVDNLEKDNYRIGTKDQTDYYFYYIVDGVTTVDYDFMAKIKHKASQYIIYADNCLLEKDFMLKHHIIFKKIPRDITRF</sequence>
<proteinExistence type="inferred from homology"/>
<dbReference type="PRINTS" id="PR00506">
    <property type="entry name" value="D21N6MTFRASE"/>
</dbReference>
<dbReference type="InterPro" id="IPR029063">
    <property type="entry name" value="SAM-dependent_MTases_sf"/>
</dbReference>
<comment type="caution">
    <text evidence="8">The sequence shown here is derived from an EMBL/GenBank/DDBJ whole genome shotgun (WGS) entry which is preliminary data.</text>
</comment>
<evidence type="ECO:0000256" key="4">
    <source>
        <dbReference type="ARBA" id="ARBA00022679"/>
    </source>
</evidence>
<dbReference type="Gene3D" id="3.40.50.150">
    <property type="entry name" value="Vaccinia Virus protein VP39"/>
    <property type="match status" value="1"/>
</dbReference>
<evidence type="ECO:0000256" key="1">
    <source>
        <dbReference type="ARBA" id="ARBA00006594"/>
    </source>
</evidence>
<evidence type="ECO:0000256" key="6">
    <source>
        <dbReference type="ARBA" id="ARBA00047942"/>
    </source>
</evidence>
<accession>A0ABT6V6M7</accession>
<evidence type="ECO:0000256" key="5">
    <source>
        <dbReference type="ARBA" id="ARBA00022691"/>
    </source>
</evidence>
<dbReference type="SUPFAM" id="SSF53335">
    <property type="entry name" value="S-adenosyl-L-methionine-dependent methyltransferases"/>
    <property type="match status" value="1"/>
</dbReference>
<dbReference type="RefSeq" id="WP_282715172.1">
    <property type="nucleotide sequence ID" value="NZ_JASCRZ010000001.1"/>
</dbReference>
<name>A0ABT6V6M7_9FLAO</name>
<keyword evidence="4 8" id="KW-0808">Transferase</keyword>
<dbReference type="EC" id="2.1.1.72" evidence="2"/>
<dbReference type="InterPro" id="IPR002941">
    <property type="entry name" value="DNA_methylase_N4/N6"/>
</dbReference>
<keyword evidence="3 8" id="KW-0489">Methyltransferase</keyword>
<dbReference type="Proteomes" id="UP001243403">
    <property type="component" value="Unassembled WGS sequence"/>
</dbReference>
<protein>
    <recommendedName>
        <fullName evidence="2">site-specific DNA-methyltransferase (adenine-specific)</fullName>
        <ecNumber evidence="2">2.1.1.72</ecNumber>
    </recommendedName>
</protein>
<evidence type="ECO:0000256" key="2">
    <source>
        <dbReference type="ARBA" id="ARBA00011900"/>
    </source>
</evidence>